<keyword evidence="6 8" id="KW-0411">Iron-sulfur</keyword>
<dbReference type="RefSeq" id="WP_011605214.1">
    <property type="nucleotide sequence ID" value="NC_008278.1"/>
</dbReference>
<evidence type="ECO:0000313" key="11">
    <source>
        <dbReference type="Proteomes" id="UP000000657"/>
    </source>
</evidence>
<dbReference type="GO" id="GO:0009055">
    <property type="term" value="F:electron transfer activity"/>
    <property type="evidence" value="ECO:0007669"/>
    <property type="project" value="UniProtKB-UniRule"/>
</dbReference>
<dbReference type="GO" id="GO:0005506">
    <property type="term" value="F:iron ion binding"/>
    <property type="evidence" value="ECO:0007669"/>
    <property type="project" value="UniProtKB-UniRule"/>
</dbReference>
<dbReference type="PRINTS" id="PR00352">
    <property type="entry name" value="3FE4SFRDOXIN"/>
</dbReference>
<dbReference type="PANTHER" id="PTHR36923:SF3">
    <property type="entry name" value="FERREDOXIN"/>
    <property type="match status" value="1"/>
</dbReference>
<dbReference type="Gene3D" id="3.30.70.20">
    <property type="match status" value="1"/>
</dbReference>
<evidence type="ECO:0000256" key="8">
    <source>
        <dbReference type="RuleBase" id="RU368020"/>
    </source>
</evidence>
<evidence type="ECO:0000256" key="4">
    <source>
        <dbReference type="ARBA" id="ARBA00022982"/>
    </source>
</evidence>
<keyword evidence="11" id="KW-1185">Reference proteome</keyword>
<dbReference type="STRING" id="326424.FRAAL4084"/>
<dbReference type="Proteomes" id="UP000000657">
    <property type="component" value="Chromosome"/>
</dbReference>
<name>Q0RIE3_FRAAA</name>
<feature type="domain" description="4Fe-4S ferredoxin-type" evidence="9">
    <location>
        <begin position="5"/>
        <end position="33"/>
    </location>
</feature>
<dbReference type="SUPFAM" id="SSF54862">
    <property type="entry name" value="4Fe-4S ferredoxins"/>
    <property type="match status" value="1"/>
</dbReference>
<comment type="function">
    <text evidence="8">Ferredoxins are iron-sulfur proteins that transfer electrons in a wide variety of metabolic reactions.</text>
</comment>
<proteinExistence type="predicted"/>
<keyword evidence="3 8" id="KW-0479">Metal-binding</keyword>
<evidence type="ECO:0000256" key="1">
    <source>
        <dbReference type="ARBA" id="ARBA00001927"/>
    </source>
</evidence>
<accession>Q0RIE3</accession>
<dbReference type="InterPro" id="IPR017896">
    <property type="entry name" value="4Fe4S_Fe-S-bd"/>
</dbReference>
<dbReference type="GO" id="GO:0051538">
    <property type="term" value="F:3 iron, 4 sulfur cluster binding"/>
    <property type="evidence" value="ECO:0007669"/>
    <property type="project" value="UniProtKB-KW"/>
</dbReference>
<protein>
    <recommendedName>
        <fullName evidence="8">Ferredoxin</fullName>
    </recommendedName>
</protein>
<evidence type="ECO:0000313" key="10">
    <source>
        <dbReference type="EMBL" id="CAJ62726.1"/>
    </source>
</evidence>
<keyword evidence="5 8" id="KW-0408">Iron</keyword>
<dbReference type="AlphaFoldDB" id="Q0RIE3"/>
<evidence type="ECO:0000256" key="5">
    <source>
        <dbReference type="ARBA" id="ARBA00023004"/>
    </source>
</evidence>
<dbReference type="HOGENOM" id="CLU_139698_6_0_11"/>
<dbReference type="PROSITE" id="PS51379">
    <property type="entry name" value="4FE4S_FER_2"/>
    <property type="match status" value="1"/>
</dbReference>
<evidence type="ECO:0000256" key="3">
    <source>
        <dbReference type="ARBA" id="ARBA00022723"/>
    </source>
</evidence>
<comment type="cofactor">
    <cofactor evidence="1">
        <name>[3Fe-4S] cluster</name>
        <dbReference type="ChEBI" id="CHEBI:21137"/>
    </cofactor>
</comment>
<evidence type="ECO:0000259" key="9">
    <source>
        <dbReference type="PROSITE" id="PS51379"/>
    </source>
</evidence>
<dbReference type="PANTHER" id="PTHR36923">
    <property type="entry name" value="FERREDOXIN"/>
    <property type="match status" value="1"/>
</dbReference>
<keyword evidence="7" id="KW-0003">3Fe-4S</keyword>
<keyword evidence="2 8" id="KW-0813">Transport</keyword>
<sequence>MVAALRVEADRDLCISAGRCLATAPDVFDQDEEGLVVVVEPDRPAGDEPLLRKAQYLCPAAAITLLGGSATG</sequence>
<dbReference type="KEGG" id="fal:FRAAL4084"/>
<keyword evidence="4 8" id="KW-0249">Electron transport</keyword>
<dbReference type="EMBL" id="CT573213">
    <property type="protein sequence ID" value="CAJ62726.1"/>
    <property type="molecule type" value="Genomic_DNA"/>
</dbReference>
<evidence type="ECO:0000256" key="7">
    <source>
        <dbReference type="ARBA" id="ARBA00023291"/>
    </source>
</evidence>
<dbReference type="eggNOG" id="COG1141">
    <property type="taxonomic scope" value="Bacteria"/>
</dbReference>
<evidence type="ECO:0000256" key="6">
    <source>
        <dbReference type="ARBA" id="ARBA00023014"/>
    </source>
</evidence>
<dbReference type="Pfam" id="PF13370">
    <property type="entry name" value="Fer4_13"/>
    <property type="match status" value="1"/>
</dbReference>
<evidence type="ECO:0000256" key="2">
    <source>
        <dbReference type="ARBA" id="ARBA00022448"/>
    </source>
</evidence>
<dbReference type="InterPro" id="IPR051269">
    <property type="entry name" value="Fe-S_cluster_ET"/>
</dbReference>
<organism evidence="10 11">
    <name type="scientific">Frankia alni (strain DSM 45986 / CECT 9034 / ACN14a)</name>
    <dbReference type="NCBI Taxonomy" id="326424"/>
    <lineage>
        <taxon>Bacteria</taxon>
        <taxon>Bacillati</taxon>
        <taxon>Actinomycetota</taxon>
        <taxon>Actinomycetes</taxon>
        <taxon>Frankiales</taxon>
        <taxon>Frankiaceae</taxon>
        <taxon>Frankia</taxon>
    </lineage>
</organism>
<gene>
    <name evidence="10" type="ordered locus">FRAAL4084</name>
</gene>
<dbReference type="InterPro" id="IPR001080">
    <property type="entry name" value="3Fe4S_ferredoxin"/>
</dbReference>
<reference evidence="10 11" key="1">
    <citation type="journal article" date="2007" name="Genome Res.">
        <title>Genome characteristics of facultatively symbiotic Frankia sp. strains reflect host range and host plant biogeography.</title>
        <authorList>
            <person name="Normand P."/>
            <person name="Lapierre P."/>
            <person name="Tisa L.S."/>
            <person name="Gogarten J.P."/>
            <person name="Alloisio N."/>
            <person name="Bagnarol E."/>
            <person name="Bassi C.A."/>
            <person name="Berry A.M."/>
            <person name="Bickhart D.M."/>
            <person name="Choisne N."/>
            <person name="Couloux A."/>
            <person name="Cournoyer B."/>
            <person name="Cruveiller S."/>
            <person name="Daubin V."/>
            <person name="Demange N."/>
            <person name="Francino M.P."/>
            <person name="Goltsman E."/>
            <person name="Huang Y."/>
            <person name="Kopp O.R."/>
            <person name="Labarre L."/>
            <person name="Lapidus A."/>
            <person name="Lavire C."/>
            <person name="Marechal J."/>
            <person name="Martinez M."/>
            <person name="Mastronunzio J.E."/>
            <person name="Mullin B.C."/>
            <person name="Niemann J."/>
            <person name="Pujic P."/>
            <person name="Rawnsley T."/>
            <person name="Rouy Z."/>
            <person name="Schenowitz C."/>
            <person name="Sellstedt A."/>
            <person name="Tavares F."/>
            <person name="Tomkins J.P."/>
            <person name="Vallenet D."/>
            <person name="Valverde C."/>
            <person name="Wall L.G."/>
            <person name="Wang Y."/>
            <person name="Medigue C."/>
            <person name="Benson D.R."/>
        </authorList>
    </citation>
    <scope>NUCLEOTIDE SEQUENCE [LARGE SCALE GENOMIC DNA]</scope>
    <source>
        <strain evidence="11">DSM 45986 / CECT 9034 / ACN14a</strain>
    </source>
</reference>